<proteinExistence type="predicted"/>
<gene>
    <name evidence="1" type="ORF">RPERSI_LOCUS36147</name>
</gene>
<dbReference type="EMBL" id="CAJVQC010171398">
    <property type="protein sequence ID" value="CAG8850551.1"/>
    <property type="molecule type" value="Genomic_DNA"/>
</dbReference>
<accession>A0ACA9SY43</accession>
<reference evidence="1" key="1">
    <citation type="submission" date="2021-06" db="EMBL/GenBank/DDBJ databases">
        <authorList>
            <person name="Kallberg Y."/>
            <person name="Tangrot J."/>
            <person name="Rosling A."/>
        </authorList>
    </citation>
    <scope>NUCLEOTIDE SEQUENCE</scope>
    <source>
        <strain evidence="1">MA461A</strain>
    </source>
</reference>
<feature type="non-terminal residue" evidence="1">
    <location>
        <position position="45"/>
    </location>
</feature>
<feature type="non-terminal residue" evidence="1">
    <location>
        <position position="1"/>
    </location>
</feature>
<organism evidence="1 2">
    <name type="scientific">Racocetra persica</name>
    <dbReference type="NCBI Taxonomy" id="160502"/>
    <lineage>
        <taxon>Eukaryota</taxon>
        <taxon>Fungi</taxon>
        <taxon>Fungi incertae sedis</taxon>
        <taxon>Mucoromycota</taxon>
        <taxon>Glomeromycotina</taxon>
        <taxon>Glomeromycetes</taxon>
        <taxon>Diversisporales</taxon>
        <taxon>Gigasporaceae</taxon>
        <taxon>Racocetra</taxon>
    </lineage>
</organism>
<dbReference type="Proteomes" id="UP000789920">
    <property type="component" value="Unassembled WGS sequence"/>
</dbReference>
<comment type="caution">
    <text evidence="1">The sequence shown here is derived from an EMBL/GenBank/DDBJ whole genome shotgun (WGS) entry which is preliminary data.</text>
</comment>
<protein>
    <submittedName>
        <fullName evidence="1">129_t:CDS:1</fullName>
    </submittedName>
</protein>
<keyword evidence="2" id="KW-1185">Reference proteome</keyword>
<evidence type="ECO:0000313" key="1">
    <source>
        <dbReference type="EMBL" id="CAG8850551.1"/>
    </source>
</evidence>
<sequence length="45" mass="5262">NDCSANIMELLEERLRRYEDEAGQINSTSTLIDKISYLQKNKEND</sequence>
<name>A0ACA9SY43_9GLOM</name>
<evidence type="ECO:0000313" key="2">
    <source>
        <dbReference type="Proteomes" id="UP000789920"/>
    </source>
</evidence>